<feature type="transmembrane region" description="Helical" evidence="7">
    <location>
        <begin position="149"/>
        <end position="167"/>
    </location>
</feature>
<feature type="transmembrane region" description="Helical" evidence="7">
    <location>
        <begin position="256"/>
        <end position="276"/>
    </location>
</feature>
<dbReference type="AlphaFoldDB" id="E1QZC2"/>
<evidence type="ECO:0000256" key="1">
    <source>
        <dbReference type="ARBA" id="ARBA00004651"/>
    </source>
</evidence>
<feature type="domain" description="Acyltransferase 3" evidence="8">
    <location>
        <begin position="22"/>
        <end position="395"/>
    </location>
</feature>
<evidence type="ECO:0000256" key="6">
    <source>
        <dbReference type="ARBA" id="ARBA00023136"/>
    </source>
</evidence>
<keyword evidence="6 7" id="KW-0472">Membrane</keyword>
<keyword evidence="10" id="KW-1185">Reference proteome</keyword>
<dbReference type="InterPro" id="IPR002656">
    <property type="entry name" value="Acyl_transf_3_dom"/>
</dbReference>
<feature type="transmembrane region" description="Helical" evidence="7">
    <location>
        <begin position="376"/>
        <end position="397"/>
    </location>
</feature>
<gene>
    <name evidence="9" type="ordered locus">Olsu_0621</name>
</gene>
<feature type="transmembrane region" description="Helical" evidence="7">
    <location>
        <begin position="64"/>
        <end position="86"/>
    </location>
</feature>
<feature type="transmembrane region" description="Helical" evidence="7">
    <location>
        <begin position="335"/>
        <end position="356"/>
    </location>
</feature>
<feature type="transmembrane region" description="Helical" evidence="7">
    <location>
        <begin position="282"/>
        <end position="301"/>
    </location>
</feature>
<dbReference type="eggNOG" id="COG3274">
    <property type="taxonomic scope" value="Bacteria"/>
</dbReference>
<evidence type="ECO:0000313" key="9">
    <source>
        <dbReference type="EMBL" id="ADK67736.1"/>
    </source>
</evidence>
<feature type="transmembrane region" description="Helical" evidence="7">
    <location>
        <begin position="27"/>
        <end position="44"/>
    </location>
</feature>
<evidence type="ECO:0000256" key="7">
    <source>
        <dbReference type="SAM" id="Phobius"/>
    </source>
</evidence>
<dbReference type="HOGENOM" id="CLU_674118_0_0_11"/>
<dbReference type="Pfam" id="PF01757">
    <property type="entry name" value="Acyl_transf_3"/>
    <property type="match status" value="1"/>
</dbReference>
<evidence type="ECO:0000259" key="8">
    <source>
        <dbReference type="Pfam" id="PF01757"/>
    </source>
</evidence>
<dbReference type="EMBL" id="CP002106">
    <property type="protein sequence ID" value="ADK67736.1"/>
    <property type="molecule type" value="Genomic_DNA"/>
</dbReference>
<feature type="transmembrane region" description="Helical" evidence="7">
    <location>
        <begin position="106"/>
        <end position="129"/>
    </location>
</feature>
<feature type="transmembrane region" description="Helical" evidence="7">
    <location>
        <begin position="220"/>
        <end position="244"/>
    </location>
</feature>
<comment type="subcellular location">
    <subcellularLocation>
        <location evidence="1">Cell membrane</location>
        <topology evidence="1">Multi-pass membrane protein</topology>
    </subcellularLocation>
</comment>
<evidence type="ECO:0000256" key="4">
    <source>
        <dbReference type="ARBA" id="ARBA00022692"/>
    </source>
</evidence>
<dbReference type="STRING" id="633147.Olsu_0621"/>
<dbReference type="Proteomes" id="UP000000333">
    <property type="component" value="Chromosome"/>
</dbReference>
<keyword evidence="5 7" id="KW-1133">Transmembrane helix</keyword>
<accession>E1QZC2</accession>
<evidence type="ECO:0000256" key="2">
    <source>
        <dbReference type="ARBA" id="ARBA00007400"/>
    </source>
</evidence>
<feature type="transmembrane region" description="Helical" evidence="7">
    <location>
        <begin position="179"/>
        <end position="200"/>
    </location>
</feature>
<proteinExistence type="inferred from homology"/>
<reference evidence="9 10" key="1">
    <citation type="journal article" date="2010" name="Stand. Genomic Sci.">
        <title>Complete genome sequence of Olsenella uli type strain (VPI D76D-27C).</title>
        <authorList>
            <person name="Goker M."/>
            <person name="Held B."/>
            <person name="Lucas S."/>
            <person name="Nolan M."/>
            <person name="Yasawong M."/>
            <person name="Glavina Del Rio T."/>
            <person name="Tice H."/>
            <person name="Cheng J.F."/>
            <person name="Bruce D."/>
            <person name="Detter J.C."/>
            <person name="Tapia R."/>
            <person name="Han C."/>
            <person name="Goodwin L."/>
            <person name="Pitluck S."/>
            <person name="Liolios K."/>
            <person name="Ivanova N."/>
            <person name="Mavromatis K."/>
            <person name="Mikhailova N."/>
            <person name="Pati A."/>
            <person name="Chen A."/>
            <person name="Palaniappan K."/>
            <person name="Land M."/>
            <person name="Hauser L."/>
            <person name="Chang Y.J."/>
            <person name="Jeffries C.D."/>
            <person name="Rohde M."/>
            <person name="Sikorski J."/>
            <person name="Pukall R."/>
            <person name="Woyke T."/>
            <person name="Bristow J."/>
            <person name="Eisen J.A."/>
            <person name="Markowitz V."/>
            <person name="Hugenholtz P."/>
            <person name="Kyrpides N.C."/>
            <person name="Klenk H.P."/>
            <person name="Lapidus A."/>
        </authorList>
    </citation>
    <scope>NUCLEOTIDE SEQUENCE [LARGE SCALE GENOMIC DNA]</scope>
    <source>
        <strain evidence="10">ATCC 49627 / DSM 7084 / CIP 109912 / JCM 12494 / NCIMB 702895 / VPI D76D-27C</strain>
    </source>
</reference>
<dbReference type="KEGG" id="ols:Olsu_0621"/>
<organism evidence="9 10">
    <name type="scientific">Olsenella uli (strain ATCC 49627 / DSM 7084 / CCUG 31166 / CIP 109912 / JCM 12494 / LMG 11480 / NCIMB 702895 / VPI D76D-27C)</name>
    <name type="common">Lactobacillus uli</name>
    <dbReference type="NCBI Taxonomy" id="633147"/>
    <lineage>
        <taxon>Bacteria</taxon>
        <taxon>Bacillati</taxon>
        <taxon>Actinomycetota</taxon>
        <taxon>Coriobacteriia</taxon>
        <taxon>Coriobacteriales</taxon>
        <taxon>Atopobiaceae</taxon>
        <taxon>Olsenella</taxon>
    </lineage>
</organism>
<evidence type="ECO:0000256" key="3">
    <source>
        <dbReference type="ARBA" id="ARBA00022475"/>
    </source>
</evidence>
<keyword evidence="4 7" id="KW-0812">Transmembrane</keyword>
<dbReference type="PANTHER" id="PTHR40074">
    <property type="entry name" value="O-ACETYLTRANSFERASE WECH"/>
    <property type="match status" value="1"/>
</dbReference>
<comment type="similarity">
    <text evidence="2">Belongs to the acyltransferase 3 family.</text>
</comment>
<keyword evidence="3" id="KW-1003">Cell membrane</keyword>
<dbReference type="RefSeq" id="WP_013251488.1">
    <property type="nucleotide sequence ID" value="NC_014363.1"/>
</dbReference>
<sequence length="408" mass="42285">MTAPACQEGPACQAVVARPRHIAYFDWLRALGAVAIVLLHAVVACSVDEGASAVAPGLLAAEGVALVPLSRWAVPVFFMMSGALMLDPTREMGLRKVGRHIWRVAFVLLTIGFAFCLMESAYGAGAIGLSVVGEAVLDLLTGNSWGHLWYLYATLALYVVTPPLRWVVGMAERGTAPMVEVLVLVLWLLCCGAPTLAAAMESGLAVVPSWLGTSVAGASAVGGVATCCGWAFPVVYYLAGHVLFRAGGRIARGGAAWWVVMAVGACACVAMAWLEALGYPDFQLPELCLALPFGAAVFLLARDFLDVAVTTPVGGGGHPAEGDGYHLAGGGGHPAIATLCGYSFGIYVIHPLFGHILLKLGVVTDAVASCGAGGVVALQLCIAALGLVGSMALTWTLRRWIPGFRGKV</sequence>
<dbReference type="GeneID" id="78512042"/>
<dbReference type="GO" id="GO:0016413">
    <property type="term" value="F:O-acetyltransferase activity"/>
    <property type="evidence" value="ECO:0007669"/>
    <property type="project" value="TreeGrafter"/>
</dbReference>
<dbReference type="PANTHER" id="PTHR40074:SF2">
    <property type="entry name" value="O-ACETYLTRANSFERASE WECH"/>
    <property type="match status" value="1"/>
</dbReference>
<protein>
    <recommendedName>
        <fullName evidence="8">Acyltransferase 3 domain-containing protein</fullName>
    </recommendedName>
</protein>
<dbReference type="GO" id="GO:0005886">
    <property type="term" value="C:plasma membrane"/>
    <property type="evidence" value="ECO:0007669"/>
    <property type="project" value="UniProtKB-SubCell"/>
</dbReference>
<dbReference type="GO" id="GO:0009246">
    <property type="term" value="P:enterobacterial common antigen biosynthetic process"/>
    <property type="evidence" value="ECO:0007669"/>
    <property type="project" value="TreeGrafter"/>
</dbReference>
<evidence type="ECO:0000313" key="10">
    <source>
        <dbReference type="Proteomes" id="UP000000333"/>
    </source>
</evidence>
<name>E1QZC2_OLSUV</name>
<evidence type="ECO:0000256" key="5">
    <source>
        <dbReference type="ARBA" id="ARBA00022989"/>
    </source>
</evidence>